<sequence length="109" mass="12137">MSALCYVAMDLMHVTSHPPTRDLPAAAIGRRLKNHQIDSMGSDDPKKGQVMDFRSPQARANDKPSYGSPYPPQPIDGKSGERNKKRKTPSQGTRENIAEDLLFGFLIRE</sequence>
<evidence type="ECO:0000313" key="2">
    <source>
        <dbReference type="EMBL" id="GBL82860.1"/>
    </source>
</evidence>
<feature type="region of interest" description="Disordered" evidence="1">
    <location>
        <begin position="29"/>
        <end position="98"/>
    </location>
</feature>
<protein>
    <submittedName>
        <fullName evidence="2">Uncharacterized protein</fullName>
    </submittedName>
</protein>
<accession>A0A4Y2ASS0</accession>
<keyword evidence="3" id="KW-1185">Reference proteome</keyword>
<proteinExistence type="predicted"/>
<dbReference type="EMBL" id="BGPR01000030">
    <property type="protein sequence ID" value="GBL82860.1"/>
    <property type="molecule type" value="Genomic_DNA"/>
</dbReference>
<name>A0A4Y2ASS0_ARAVE</name>
<dbReference type="Proteomes" id="UP000499080">
    <property type="component" value="Unassembled WGS sequence"/>
</dbReference>
<evidence type="ECO:0000313" key="3">
    <source>
        <dbReference type="Proteomes" id="UP000499080"/>
    </source>
</evidence>
<organism evidence="2 3">
    <name type="scientific">Araneus ventricosus</name>
    <name type="common">Orbweaver spider</name>
    <name type="synonym">Epeira ventricosa</name>
    <dbReference type="NCBI Taxonomy" id="182803"/>
    <lineage>
        <taxon>Eukaryota</taxon>
        <taxon>Metazoa</taxon>
        <taxon>Ecdysozoa</taxon>
        <taxon>Arthropoda</taxon>
        <taxon>Chelicerata</taxon>
        <taxon>Arachnida</taxon>
        <taxon>Araneae</taxon>
        <taxon>Araneomorphae</taxon>
        <taxon>Entelegynae</taxon>
        <taxon>Araneoidea</taxon>
        <taxon>Araneidae</taxon>
        <taxon>Araneus</taxon>
    </lineage>
</organism>
<gene>
    <name evidence="2" type="ORF">AVEN_106379_1</name>
</gene>
<evidence type="ECO:0000256" key="1">
    <source>
        <dbReference type="SAM" id="MobiDB-lite"/>
    </source>
</evidence>
<dbReference type="AlphaFoldDB" id="A0A4Y2ASS0"/>
<reference evidence="2 3" key="1">
    <citation type="journal article" date="2019" name="Sci. Rep.">
        <title>Orb-weaving spider Araneus ventricosus genome elucidates the spidroin gene catalogue.</title>
        <authorList>
            <person name="Kono N."/>
            <person name="Nakamura H."/>
            <person name="Ohtoshi R."/>
            <person name="Moran D.A.P."/>
            <person name="Shinohara A."/>
            <person name="Yoshida Y."/>
            <person name="Fujiwara M."/>
            <person name="Mori M."/>
            <person name="Tomita M."/>
            <person name="Arakawa K."/>
        </authorList>
    </citation>
    <scope>NUCLEOTIDE SEQUENCE [LARGE SCALE GENOMIC DNA]</scope>
</reference>
<comment type="caution">
    <text evidence="2">The sequence shown here is derived from an EMBL/GenBank/DDBJ whole genome shotgun (WGS) entry which is preliminary data.</text>
</comment>